<evidence type="ECO:0000313" key="1">
    <source>
        <dbReference type="EMBL" id="KAH7129377.1"/>
    </source>
</evidence>
<keyword evidence="2" id="KW-1185">Reference proteome</keyword>
<evidence type="ECO:0000313" key="2">
    <source>
        <dbReference type="Proteomes" id="UP000717696"/>
    </source>
</evidence>
<reference evidence="1" key="1">
    <citation type="journal article" date="2021" name="Nat. Commun.">
        <title>Genetic determinants of endophytism in the Arabidopsis root mycobiome.</title>
        <authorList>
            <person name="Mesny F."/>
            <person name="Miyauchi S."/>
            <person name="Thiergart T."/>
            <person name="Pickel B."/>
            <person name="Atanasova L."/>
            <person name="Karlsson M."/>
            <person name="Huettel B."/>
            <person name="Barry K.W."/>
            <person name="Haridas S."/>
            <person name="Chen C."/>
            <person name="Bauer D."/>
            <person name="Andreopoulos W."/>
            <person name="Pangilinan J."/>
            <person name="LaButti K."/>
            <person name="Riley R."/>
            <person name="Lipzen A."/>
            <person name="Clum A."/>
            <person name="Drula E."/>
            <person name="Henrissat B."/>
            <person name="Kohler A."/>
            <person name="Grigoriev I.V."/>
            <person name="Martin F.M."/>
            <person name="Hacquard S."/>
        </authorList>
    </citation>
    <scope>NUCLEOTIDE SEQUENCE</scope>
    <source>
        <strain evidence="1">MPI-CAGE-AT-0021</strain>
    </source>
</reference>
<name>A0A9P9IQH5_9HYPO</name>
<dbReference type="EMBL" id="JAGMUU010000021">
    <property type="protein sequence ID" value="KAH7129377.1"/>
    <property type="molecule type" value="Genomic_DNA"/>
</dbReference>
<dbReference type="Proteomes" id="UP000717696">
    <property type="component" value="Unassembled WGS sequence"/>
</dbReference>
<protein>
    <submittedName>
        <fullName evidence="1">Uncharacterized protein</fullName>
    </submittedName>
</protein>
<dbReference type="OrthoDB" id="5351653at2759"/>
<dbReference type="AlphaFoldDB" id="A0A9P9IQH5"/>
<gene>
    <name evidence="1" type="ORF">B0J13DRAFT_453587</name>
</gene>
<proteinExistence type="predicted"/>
<organism evidence="1 2">
    <name type="scientific">Dactylonectria estremocensis</name>
    <dbReference type="NCBI Taxonomy" id="1079267"/>
    <lineage>
        <taxon>Eukaryota</taxon>
        <taxon>Fungi</taxon>
        <taxon>Dikarya</taxon>
        <taxon>Ascomycota</taxon>
        <taxon>Pezizomycotina</taxon>
        <taxon>Sordariomycetes</taxon>
        <taxon>Hypocreomycetidae</taxon>
        <taxon>Hypocreales</taxon>
        <taxon>Nectriaceae</taxon>
        <taxon>Dactylonectria</taxon>
    </lineage>
</organism>
<comment type="caution">
    <text evidence="1">The sequence shown here is derived from an EMBL/GenBank/DDBJ whole genome shotgun (WGS) entry which is preliminary data.</text>
</comment>
<accession>A0A9P9IQH5</accession>
<sequence length="99" mass="10491">MTRAGEPTATLQAGISLVTTEPAPMVQPSPMVTPGRMTTAPPIQQSSPIVTGFPNSMFSLRLATSTSWVAVVIMTLGPNMTRSPMVTSATSRMVSWKLL</sequence>